<keyword evidence="3 6" id="KW-0808">Transferase</keyword>
<name>A0A662YNK3_ACIRT</name>
<dbReference type="Gene3D" id="1.25.40.120">
    <property type="entry name" value="Protein prenylyltransferase"/>
    <property type="match status" value="1"/>
</dbReference>
<dbReference type="InterPro" id="IPR002088">
    <property type="entry name" value="Prenyl_trans_a"/>
</dbReference>
<dbReference type="EMBL" id="SCEB01000796">
    <property type="protein sequence ID" value="RXM98147.1"/>
    <property type="molecule type" value="Genomic_DNA"/>
</dbReference>
<dbReference type="PROSITE" id="PS51147">
    <property type="entry name" value="PFTA"/>
    <property type="match status" value="2"/>
</dbReference>
<reference evidence="6 7" key="1">
    <citation type="submission" date="2019-01" db="EMBL/GenBank/DDBJ databases">
        <title>Draft Genome and Complete Hox-Cluster Characterization of the Sterlet Sturgeon (Acipenser ruthenus).</title>
        <authorList>
            <person name="Wei Q."/>
        </authorList>
    </citation>
    <scope>NUCLEOTIDE SEQUENCE [LARGE SCALE GENOMIC DNA]</scope>
    <source>
        <strain evidence="6">WHYD16114868_AA</strain>
        <tissue evidence="6">Blood</tissue>
    </source>
</reference>
<dbReference type="Pfam" id="PF01239">
    <property type="entry name" value="PPTA"/>
    <property type="match status" value="2"/>
</dbReference>
<dbReference type="PANTHER" id="PTHR11129:SF3">
    <property type="entry name" value="PROTEIN PRENYLTRANSFERASE ALPHA SUBUNIT REPEAT-CONTAINING PROTEIN 1"/>
    <property type="match status" value="1"/>
</dbReference>
<dbReference type="SUPFAM" id="SSF48439">
    <property type="entry name" value="Protein prenylyltransferase"/>
    <property type="match status" value="1"/>
</dbReference>
<evidence type="ECO:0000256" key="2">
    <source>
        <dbReference type="ARBA" id="ARBA00022602"/>
    </source>
</evidence>
<evidence type="ECO:0000256" key="5">
    <source>
        <dbReference type="SAM" id="MobiDB-lite"/>
    </source>
</evidence>
<dbReference type="Proteomes" id="UP000289886">
    <property type="component" value="Unassembled WGS sequence"/>
</dbReference>
<evidence type="ECO:0000256" key="3">
    <source>
        <dbReference type="ARBA" id="ARBA00022679"/>
    </source>
</evidence>
<gene>
    <name evidence="6" type="ORF">EOD39_13517</name>
</gene>
<feature type="region of interest" description="Disordered" evidence="5">
    <location>
        <begin position="125"/>
        <end position="151"/>
    </location>
</feature>
<evidence type="ECO:0000256" key="1">
    <source>
        <dbReference type="ARBA" id="ARBA00006734"/>
    </source>
</evidence>
<accession>A0A662YNK3</accession>
<dbReference type="PANTHER" id="PTHR11129">
    <property type="entry name" value="PROTEIN FARNESYLTRANSFERASE ALPHA SUBUNIT/RAB GERANYLGERANYL TRANSFERASE ALPHA SUBUNIT"/>
    <property type="match status" value="1"/>
</dbReference>
<dbReference type="GO" id="GO:0008318">
    <property type="term" value="F:protein prenyltransferase activity"/>
    <property type="evidence" value="ECO:0007669"/>
    <property type="project" value="InterPro"/>
</dbReference>
<comment type="caution">
    <text evidence="6">The sequence shown here is derived from an EMBL/GenBank/DDBJ whole genome shotgun (WGS) entry which is preliminary data.</text>
</comment>
<evidence type="ECO:0000313" key="6">
    <source>
        <dbReference type="EMBL" id="RXM98147.1"/>
    </source>
</evidence>
<protein>
    <submittedName>
        <fullName evidence="6">Protein prenyltransferase alpha subunit repeat-containing protein 1</fullName>
    </submittedName>
</protein>
<dbReference type="GO" id="GO:0005737">
    <property type="term" value="C:cytoplasm"/>
    <property type="evidence" value="ECO:0007669"/>
    <property type="project" value="TreeGrafter"/>
</dbReference>
<keyword evidence="4" id="KW-0677">Repeat</keyword>
<comment type="similarity">
    <text evidence="1">Belongs to the protein prenyltransferase subunit alpha family.</text>
</comment>
<proteinExistence type="inferred from homology"/>
<dbReference type="AlphaFoldDB" id="A0A662YNK3"/>
<sequence>MKACSEAAGRYPSNYNAWSHRIWVIQNLAKDNKKFLLKSLVGDPGHMLDKTASALQSTSNEHCASLPKEEEASAEIQRTVVPDLFDEELELCTDLIESYPGHETLWSHRRYVFFLWHHWNHKQGAPLNSSDRPLDNSNATTGGKSAQAMDVDGMMDPNKQVYTQETKRLKRGPLQGCQDLPTEHRFITKTLTDCRSTEQARFAIAYQKWLESVLGQ</sequence>
<evidence type="ECO:0000313" key="7">
    <source>
        <dbReference type="Proteomes" id="UP000289886"/>
    </source>
</evidence>
<organism evidence="6 7">
    <name type="scientific">Acipenser ruthenus</name>
    <name type="common">Sterlet sturgeon</name>
    <dbReference type="NCBI Taxonomy" id="7906"/>
    <lineage>
        <taxon>Eukaryota</taxon>
        <taxon>Metazoa</taxon>
        <taxon>Chordata</taxon>
        <taxon>Craniata</taxon>
        <taxon>Vertebrata</taxon>
        <taxon>Euteleostomi</taxon>
        <taxon>Actinopterygii</taxon>
        <taxon>Chondrostei</taxon>
        <taxon>Acipenseriformes</taxon>
        <taxon>Acipenseridae</taxon>
        <taxon>Acipenser</taxon>
    </lineage>
</organism>
<keyword evidence="2" id="KW-0637">Prenyltransferase</keyword>
<feature type="compositionally biased region" description="Polar residues" evidence="5">
    <location>
        <begin position="126"/>
        <end position="144"/>
    </location>
</feature>
<keyword evidence="7" id="KW-1185">Reference proteome</keyword>
<evidence type="ECO:0000256" key="4">
    <source>
        <dbReference type="ARBA" id="ARBA00022737"/>
    </source>
</evidence>